<dbReference type="RefSeq" id="WP_271278345.1">
    <property type="nucleotide sequence ID" value="NZ_BAABFD010000014.1"/>
</dbReference>
<dbReference type="InterPro" id="IPR015947">
    <property type="entry name" value="PUA-like_sf"/>
</dbReference>
<accession>A0ABT4T470</accession>
<gene>
    <name evidence="2" type="ORF">OUY24_27160</name>
</gene>
<proteinExistence type="predicted"/>
<sequence length="138" mass="15542">MWGRKNGLRVVELGLPGEMRTTLTDLVLAGAKRATAGLLELDYERECEELEHVGERLALVGDSGDQVATLEVTEVRLMPFAEVPWEFAQAEGEGFRDIGHWREAHRDYWREEGYEVDDSTTVVCLSFRVVGQRSSGET</sequence>
<organism evidence="2 3">
    <name type="scientific">Nonomuraea ferruginea</name>
    <dbReference type="NCBI Taxonomy" id="46174"/>
    <lineage>
        <taxon>Bacteria</taxon>
        <taxon>Bacillati</taxon>
        <taxon>Actinomycetota</taxon>
        <taxon>Actinomycetes</taxon>
        <taxon>Streptosporangiales</taxon>
        <taxon>Streptosporangiaceae</taxon>
        <taxon>Nonomuraea</taxon>
    </lineage>
</organism>
<dbReference type="SMART" id="SM01022">
    <property type="entry name" value="ASCH"/>
    <property type="match status" value="1"/>
</dbReference>
<comment type="caution">
    <text evidence="2">The sequence shown here is derived from an EMBL/GenBank/DDBJ whole genome shotgun (WGS) entry which is preliminary data.</text>
</comment>
<dbReference type="InterPro" id="IPR009326">
    <property type="entry name" value="DUF984"/>
</dbReference>
<dbReference type="PANTHER" id="PTHR39203">
    <property type="entry name" value="CYTOPLASMIC PROTEIN-RELATED"/>
    <property type="match status" value="1"/>
</dbReference>
<dbReference type="SUPFAM" id="SSF88697">
    <property type="entry name" value="PUA domain-like"/>
    <property type="match status" value="1"/>
</dbReference>
<dbReference type="Proteomes" id="UP001212498">
    <property type="component" value="Unassembled WGS sequence"/>
</dbReference>
<dbReference type="Gene3D" id="3.10.400.10">
    <property type="entry name" value="Sulfate adenylyltransferase"/>
    <property type="match status" value="1"/>
</dbReference>
<evidence type="ECO:0000313" key="2">
    <source>
        <dbReference type="EMBL" id="MDA0644323.1"/>
    </source>
</evidence>
<evidence type="ECO:0000313" key="3">
    <source>
        <dbReference type="Proteomes" id="UP001212498"/>
    </source>
</evidence>
<name>A0ABT4T470_9ACTN</name>
<keyword evidence="3" id="KW-1185">Reference proteome</keyword>
<dbReference type="PANTHER" id="PTHR39203:SF1">
    <property type="entry name" value="CYTOPLASMIC PROTEIN"/>
    <property type="match status" value="1"/>
</dbReference>
<dbReference type="EMBL" id="JAPNUD010000093">
    <property type="protein sequence ID" value="MDA0644323.1"/>
    <property type="molecule type" value="Genomic_DNA"/>
</dbReference>
<dbReference type="Pfam" id="PF04266">
    <property type="entry name" value="ASCH"/>
    <property type="match status" value="1"/>
</dbReference>
<dbReference type="InterPro" id="IPR007374">
    <property type="entry name" value="ASCH_domain"/>
</dbReference>
<protein>
    <submittedName>
        <fullName evidence="2">ASCH domain-containing protein</fullName>
    </submittedName>
</protein>
<reference evidence="2 3" key="1">
    <citation type="submission" date="2022-11" db="EMBL/GenBank/DDBJ databases">
        <title>Nonomuraea corallina sp. nov., a new species of the genus Nonomuraea isolated from sea side sediment in Thai sea.</title>
        <authorList>
            <person name="Ngamcharungchit C."/>
            <person name="Matsumoto A."/>
            <person name="Suriyachadkun C."/>
            <person name="Panbangred W."/>
            <person name="Inahashi Y."/>
            <person name="Intra B."/>
        </authorList>
    </citation>
    <scope>NUCLEOTIDE SEQUENCE [LARGE SCALE GENOMIC DNA]</scope>
    <source>
        <strain evidence="2 3">DSM 43553</strain>
    </source>
</reference>
<feature type="domain" description="ASCH" evidence="1">
    <location>
        <begin position="13"/>
        <end position="131"/>
    </location>
</feature>
<evidence type="ECO:0000259" key="1">
    <source>
        <dbReference type="SMART" id="SM01022"/>
    </source>
</evidence>